<dbReference type="EMBL" id="JAPDIA010000003">
    <property type="protein sequence ID" value="MDG0810522.1"/>
    <property type="molecule type" value="Genomic_DNA"/>
</dbReference>
<dbReference type="InterPro" id="IPR050640">
    <property type="entry name" value="Bact_2-comp_sensor_kinase"/>
</dbReference>
<feature type="region of interest" description="Disordered" evidence="8">
    <location>
        <begin position="504"/>
        <end position="537"/>
    </location>
</feature>
<dbReference type="GO" id="GO:0000155">
    <property type="term" value="F:phosphorelay sensor kinase activity"/>
    <property type="evidence" value="ECO:0007669"/>
    <property type="project" value="InterPro"/>
</dbReference>
<name>A0A9X4QUI8_9BACL</name>
<keyword evidence="4" id="KW-0808">Transferase</keyword>
<dbReference type="InterPro" id="IPR010559">
    <property type="entry name" value="Sig_transdc_His_kin_internal"/>
</dbReference>
<feature type="coiled-coil region" evidence="7">
    <location>
        <begin position="103"/>
        <end position="130"/>
    </location>
</feature>
<dbReference type="Proteomes" id="UP001153404">
    <property type="component" value="Unassembled WGS sequence"/>
</dbReference>
<dbReference type="Pfam" id="PF06580">
    <property type="entry name" value="His_kinase"/>
    <property type="match status" value="1"/>
</dbReference>
<dbReference type="SMART" id="SM00304">
    <property type="entry name" value="HAMP"/>
    <property type="match status" value="1"/>
</dbReference>
<protein>
    <submittedName>
        <fullName evidence="11">Sensor histidine kinase</fullName>
    </submittedName>
</protein>
<evidence type="ECO:0000256" key="8">
    <source>
        <dbReference type="SAM" id="MobiDB-lite"/>
    </source>
</evidence>
<evidence type="ECO:0000256" key="5">
    <source>
        <dbReference type="ARBA" id="ARBA00022777"/>
    </source>
</evidence>
<evidence type="ECO:0000256" key="6">
    <source>
        <dbReference type="ARBA" id="ARBA00023136"/>
    </source>
</evidence>
<evidence type="ECO:0000313" key="11">
    <source>
        <dbReference type="EMBL" id="MDG0810522.1"/>
    </source>
</evidence>
<evidence type="ECO:0000256" key="3">
    <source>
        <dbReference type="ARBA" id="ARBA00022553"/>
    </source>
</evidence>
<accession>A0A9X4QUI8</accession>
<keyword evidence="3" id="KW-0597">Phosphoprotein</keyword>
<sequence length="577" mass="65748">MLAGLVRTIRSRLLYKMLISYSILTLVPLVVVSAAFYVRSDQLLEKKETETVQQDLNATASKIDARLHEVRKLLSELGRQEAIRSLLLMDAREGIKPEDEDHRRQEAAAAELMQSELEQARNNVGEFVDNMYLINKEGAIYATDSSKRLQYVSAFGLLPFEFPNVPQWAFFTDDKRMACDLKLYVGGAAMTSETEIGMLVLTLDPAKASQLYESYERGTFYIANADNLIVSSSELSDIGNLLDSEGQGDRLVVRQKSQTSDFQYVRIATAGANELVKKQTLFALAVTLAAWAAVFITTYQILKRITHPIGRLYRLMRKAELEEYHIFPNIRGRDEIAMLCRGYNRLVTRTEQLIETNYKNELRVREAELKAIRMYINPHFLYNIMEYISVISQEPDKAKYVPDVVRKLSGIFRYSITPGGTFVPLATELQYVESFLQIHQYRFGERLQYSIVLPAMFRQAAVPRFMLQPLVENSILHGIDRLPEGGRIEIEVQEADYHLEIVIRNPSPEEEEAPDGDSSRASEKRARRGLGSGMDNVNDRIQHHFGGDYGVQLARDEGFVTVRVTIPFQIWQEESTG</sequence>
<organism evidence="11 12">
    <name type="scientific">Cohnella rhizosphaerae</name>
    <dbReference type="NCBI Taxonomy" id="1457232"/>
    <lineage>
        <taxon>Bacteria</taxon>
        <taxon>Bacillati</taxon>
        <taxon>Bacillota</taxon>
        <taxon>Bacilli</taxon>
        <taxon>Bacillales</taxon>
        <taxon>Paenibacillaceae</taxon>
        <taxon>Cohnella</taxon>
    </lineage>
</organism>
<keyword evidence="9" id="KW-0812">Transmembrane</keyword>
<dbReference type="InterPro" id="IPR003660">
    <property type="entry name" value="HAMP_dom"/>
</dbReference>
<dbReference type="SUPFAM" id="SSF55874">
    <property type="entry name" value="ATPase domain of HSP90 chaperone/DNA topoisomerase II/histidine kinase"/>
    <property type="match status" value="1"/>
</dbReference>
<feature type="transmembrane region" description="Helical" evidence="9">
    <location>
        <begin position="281"/>
        <end position="302"/>
    </location>
</feature>
<evidence type="ECO:0000256" key="9">
    <source>
        <dbReference type="SAM" id="Phobius"/>
    </source>
</evidence>
<keyword evidence="12" id="KW-1185">Reference proteome</keyword>
<keyword evidence="5 11" id="KW-0418">Kinase</keyword>
<dbReference type="PROSITE" id="PS50885">
    <property type="entry name" value="HAMP"/>
    <property type="match status" value="1"/>
</dbReference>
<keyword evidence="6 9" id="KW-0472">Membrane</keyword>
<dbReference type="InterPro" id="IPR036890">
    <property type="entry name" value="HATPase_C_sf"/>
</dbReference>
<dbReference type="PANTHER" id="PTHR34220:SF7">
    <property type="entry name" value="SENSOR HISTIDINE KINASE YPDA"/>
    <property type="match status" value="1"/>
</dbReference>
<keyword evidence="9" id="KW-1133">Transmembrane helix</keyword>
<proteinExistence type="predicted"/>
<evidence type="ECO:0000259" key="10">
    <source>
        <dbReference type="PROSITE" id="PS50885"/>
    </source>
</evidence>
<comment type="subcellular location">
    <subcellularLocation>
        <location evidence="1">Cell membrane</location>
        <topology evidence="1">Multi-pass membrane protein</topology>
    </subcellularLocation>
</comment>
<evidence type="ECO:0000256" key="2">
    <source>
        <dbReference type="ARBA" id="ARBA00022475"/>
    </source>
</evidence>
<comment type="caution">
    <text evidence="11">The sequence shown here is derived from an EMBL/GenBank/DDBJ whole genome shotgun (WGS) entry which is preliminary data.</text>
</comment>
<dbReference type="InterPro" id="IPR003594">
    <property type="entry name" value="HATPase_dom"/>
</dbReference>
<dbReference type="Pfam" id="PF02518">
    <property type="entry name" value="HATPase_c"/>
    <property type="match status" value="1"/>
</dbReference>
<keyword evidence="7" id="KW-0175">Coiled coil</keyword>
<dbReference type="RefSeq" id="WP_277532382.1">
    <property type="nucleotide sequence ID" value="NZ_JAPDIA010000003.1"/>
</dbReference>
<dbReference type="GO" id="GO:0005886">
    <property type="term" value="C:plasma membrane"/>
    <property type="evidence" value="ECO:0007669"/>
    <property type="project" value="UniProtKB-SubCell"/>
</dbReference>
<keyword evidence="2" id="KW-1003">Cell membrane</keyword>
<evidence type="ECO:0000313" key="12">
    <source>
        <dbReference type="Proteomes" id="UP001153404"/>
    </source>
</evidence>
<dbReference type="PANTHER" id="PTHR34220">
    <property type="entry name" value="SENSOR HISTIDINE KINASE YPDA"/>
    <property type="match status" value="1"/>
</dbReference>
<dbReference type="Gene3D" id="6.10.340.10">
    <property type="match status" value="1"/>
</dbReference>
<reference evidence="11" key="1">
    <citation type="submission" date="2022-10" db="EMBL/GenBank/DDBJ databases">
        <title>Comparative genomic analysis of Cohnella hashimotonis sp. nov., isolated from the International Space Station.</title>
        <authorList>
            <person name="Simpson A."/>
            <person name="Venkateswaran K."/>
        </authorList>
    </citation>
    <scope>NUCLEOTIDE SEQUENCE</scope>
    <source>
        <strain evidence="11">DSM 28161</strain>
    </source>
</reference>
<evidence type="ECO:0000256" key="7">
    <source>
        <dbReference type="SAM" id="Coils"/>
    </source>
</evidence>
<evidence type="ECO:0000256" key="1">
    <source>
        <dbReference type="ARBA" id="ARBA00004651"/>
    </source>
</evidence>
<dbReference type="AlphaFoldDB" id="A0A9X4QUI8"/>
<evidence type="ECO:0000256" key="4">
    <source>
        <dbReference type="ARBA" id="ARBA00022679"/>
    </source>
</evidence>
<feature type="transmembrane region" description="Helical" evidence="9">
    <location>
        <begin position="18"/>
        <end position="38"/>
    </location>
</feature>
<dbReference type="Gene3D" id="3.30.565.10">
    <property type="entry name" value="Histidine kinase-like ATPase, C-terminal domain"/>
    <property type="match status" value="1"/>
</dbReference>
<feature type="domain" description="HAMP" evidence="10">
    <location>
        <begin position="303"/>
        <end position="355"/>
    </location>
</feature>
<gene>
    <name evidence="11" type="ORF">OMP40_15020</name>
</gene>